<organism evidence="1 2">
    <name type="scientific">Stenomitos frigidus ULC18</name>
    <dbReference type="NCBI Taxonomy" id="2107698"/>
    <lineage>
        <taxon>Bacteria</taxon>
        <taxon>Bacillati</taxon>
        <taxon>Cyanobacteriota</taxon>
        <taxon>Cyanophyceae</taxon>
        <taxon>Leptolyngbyales</taxon>
        <taxon>Leptolyngbyaceae</taxon>
        <taxon>Stenomitos</taxon>
    </lineage>
</organism>
<dbReference type="Pfam" id="PF13641">
    <property type="entry name" value="Glyco_tranf_2_3"/>
    <property type="match status" value="1"/>
</dbReference>
<dbReference type="Proteomes" id="UP000239576">
    <property type="component" value="Unassembled WGS sequence"/>
</dbReference>
<name>A0A2T1EIY3_9CYAN</name>
<dbReference type="CDD" id="cd04186">
    <property type="entry name" value="GT_2_like_c"/>
    <property type="match status" value="1"/>
</dbReference>
<dbReference type="GO" id="GO:0016740">
    <property type="term" value="F:transferase activity"/>
    <property type="evidence" value="ECO:0007669"/>
    <property type="project" value="UniProtKB-KW"/>
</dbReference>
<dbReference type="InterPro" id="IPR029044">
    <property type="entry name" value="Nucleotide-diphossugar_trans"/>
</dbReference>
<reference evidence="1 2" key="2">
    <citation type="submission" date="2018-03" db="EMBL/GenBank/DDBJ databases">
        <title>The ancient ancestry and fast evolution of plastids.</title>
        <authorList>
            <person name="Moore K.R."/>
            <person name="Magnabosco C."/>
            <person name="Momper L."/>
            <person name="Gold D.A."/>
            <person name="Bosak T."/>
            <person name="Fournier G.P."/>
        </authorList>
    </citation>
    <scope>NUCLEOTIDE SEQUENCE [LARGE SCALE GENOMIC DNA]</scope>
    <source>
        <strain evidence="1 2">ULC18</strain>
    </source>
</reference>
<dbReference type="EMBL" id="PVWK01000026">
    <property type="protein sequence ID" value="PSB32638.1"/>
    <property type="molecule type" value="Genomic_DNA"/>
</dbReference>
<dbReference type="OrthoDB" id="452659at2"/>
<dbReference type="SUPFAM" id="SSF53448">
    <property type="entry name" value="Nucleotide-diphospho-sugar transferases"/>
    <property type="match status" value="1"/>
</dbReference>
<dbReference type="PANTHER" id="PTHR43179:SF7">
    <property type="entry name" value="RHAMNOSYLTRANSFERASE WBBL"/>
    <property type="match status" value="1"/>
</dbReference>
<evidence type="ECO:0000313" key="1">
    <source>
        <dbReference type="EMBL" id="PSB32638.1"/>
    </source>
</evidence>
<keyword evidence="2" id="KW-1185">Reference proteome</keyword>
<gene>
    <name evidence="1" type="ORF">C7B82_05155</name>
</gene>
<dbReference type="RefSeq" id="WP_106255245.1">
    <property type="nucleotide sequence ID" value="NZ_CAWNSW010000014.1"/>
</dbReference>
<accession>A0A2T1EIY3</accession>
<evidence type="ECO:0000313" key="2">
    <source>
        <dbReference type="Proteomes" id="UP000239576"/>
    </source>
</evidence>
<protein>
    <submittedName>
        <fullName evidence="1">Glycosyl transferase family 2</fullName>
    </submittedName>
</protein>
<dbReference type="Gene3D" id="3.90.550.10">
    <property type="entry name" value="Spore Coat Polysaccharide Biosynthesis Protein SpsA, Chain A"/>
    <property type="match status" value="1"/>
</dbReference>
<keyword evidence="1" id="KW-0808">Transferase</keyword>
<proteinExistence type="predicted"/>
<reference evidence="2" key="1">
    <citation type="submission" date="2018-02" db="EMBL/GenBank/DDBJ databases">
        <authorList>
            <person name="Moore K."/>
            <person name="Momper L."/>
        </authorList>
    </citation>
    <scope>NUCLEOTIDE SEQUENCE [LARGE SCALE GENOMIC DNA]</scope>
    <source>
        <strain evidence="2">ULC18</strain>
    </source>
</reference>
<dbReference type="AlphaFoldDB" id="A0A2T1EIY3"/>
<dbReference type="PANTHER" id="PTHR43179">
    <property type="entry name" value="RHAMNOSYLTRANSFERASE WBBL"/>
    <property type="match status" value="1"/>
</dbReference>
<comment type="caution">
    <text evidence="1">The sequence shown here is derived from an EMBL/GenBank/DDBJ whole genome shotgun (WGS) entry which is preliminary data.</text>
</comment>
<sequence length="330" mass="37079">MSNTVQLDQTTTLLVVVLNYKTPALTIDCLHSLSEEIRAIPGSHVVVTDNASGDGSVEKIASAMSTNQWHDWATLMPLDRNGGFAFGNNAAIRPVLAPTASCPYVLLLNPDTVIRPGAIKALLEFMENRPDVGIAGSRLEDLDTTSQQSAFRFPNILGELEFGLRLGVMSKLLSQWAVAPKVADSPHQTDWVAGASMMIRREVFESIGLLDEDYFMYFEEVDFCLRAHRAGWACWYVPQSHVVHFVGQSSGVTDSKRPPKRMPTYWFDSRRRYFLKNHGWLYAALADAAWLSGFTLWRWRRAIQRKPDTDPPKIWSDFLVNSVFVRGGQI</sequence>